<evidence type="ECO:0000259" key="3">
    <source>
        <dbReference type="PROSITE" id="PS01031"/>
    </source>
</evidence>
<reference evidence="5" key="1">
    <citation type="journal article" date="2016" name="Genome Announc.">
        <title>Draft Genome Sequences of Five Rapidly Growing Mycobacterium Species, M. thermoresistibile, M. fortuitum subsp. acetamidolyticum, M. canariasense, M. brisbanense, and M. novocastrense.</title>
        <authorList>
            <person name="Katahira K."/>
            <person name="Ogura Y."/>
            <person name="Gotoh Y."/>
            <person name="Hayashi T."/>
        </authorList>
    </citation>
    <scope>NUCLEOTIDE SEQUENCE [LARGE SCALE GENOMIC DNA]</scope>
    <source>
        <strain evidence="5">JCM15654</strain>
    </source>
</reference>
<evidence type="ECO:0000313" key="5">
    <source>
        <dbReference type="Proteomes" id="UP000069620"/>
    </source>
</evidence>
<dbReference type="OrthoDB" id="9809760at2"/>
<dbReference type="AlphaFoldDB" id="A0A100VVR5"/>
<dbReference type="SUPFAM" id="SSF49764">
    <property type="entry name" value="HSP20-like chaperones"/>
    <property type="match status" value="1"/>
</dbReference>
<dbReference type="InterPro" id="IPR008978">
    <property type="entry name" value="HSP20-like_chaperone"/>
</dbReference>
<name>A0A100VVR5_9MYCO</name>
<sequence length="149" mass="15962">MADSTWPGGEEHPWTFDSLCMQLSGLIRDCATAPGPQQALPVDVAETAEAYVIEIELPGITTSDVRVDVVGNEIRVRGDVPRRDNAGKLRYHTRREGHFDNQVALPSDVDPLRTAATLRDGVLTVRAPKAADDGLAAVEPVAVPVTGPL</sequence>
<dbReference type="STRING" id="146020.RMCB_0941"/>
<dbReference type="RefSeq" id="WP_131805485.1">
    <property type="nucleotide sequence ID" value="NZ_BCSX01000011.1"/>
</dbReference>
<dbReference type="PANTHER" id="PTHR11527">
    <property type="entry name" value="HEAT-SHOCK PROTEIN 20 FAMILY MEMBER"/>
    <property type="match status" value="1"/>
</dbReference>
<dbReference type="Gene3D" id="2.60.40.790">
    <property type="match status" value="1"/>
</dbReference>
<dbReference type="CDD" id="cd06464">
    <property type="entry name" value="ACD_sHsps-like"/>
    <property type="match status" value="1"/>
</dbReference>
<gene>
    <name evidence="4" type="ORF">RMCB_0941</name>
</gene>
<protein>
    <submittedName>
        <fullName evidence="4">Heat shock protein Hsp20</fullName>
    </submittedName>
</protein>
<accession>A0A100VVR5</accession>
<dbReference type="PROSITE" id="PS01031">
    <property type="entry name" value="SHSP"/>
    <property type="match status" value="1"/>
</dbReference>
<dbReference type="Proteomes" id="UP000069620">
    <property type="component" value="Unassembled WGS sequence"/>
</dbReference>
<keyword evidence="4" id="KW-0346">Stress response</keyword>
<comment type="similarity">
    <text evidence="1 2">Belongs to the small heat shock protein (HSP20) family.</text>
</comment>
<dbReference type="InterPro" id="IPR002068">
    <property type="entry name" value="A-crystallin/Hsp20_dom"/>
</dbReference>
<feature type="domain" description="SHSP" evidence="3">
    <location>
        <begin position="33"/>
        <end position="146"/>
    </location>
</feature>
<keyword evidence="5" id="KW-1185">Reference proteome</keyword>
<evidence type="ECO:0000313" key="4">
    <source>
        <dbReference type="EMBL" id="GAS86845.1"/>
    </source>
</evidence>
<dbReference type="InterPro" id="IPR031107">
    <property type="entry name" value="Small_HSP"/>
</dbReference>
<organism evidence="4 5">
    <name type="scientific">Mycolicibacterium brisbanense</name>
    <dbReference type="NCBI Taxonomy" id="146020"/>
    <lineage>
        <taxon>Bacteria</taxon>
        <taxon>Bacillati</taxon>
        <taxon>Actinomycetota</taxon>
        <taxon>Actinomycetes</taxon>
        <taxon>Mycobacteriales</taxon>
        <taxon>Mycobacteriaceae</taxon>
        <taxon>Mycolicibacterium</taxon>
    </lineage>
</organism>
<dbReference type="EMBL" id="BCSX01000011">
    <property type="protein sequence ID" value="GAS86845.1"/>
    <property type="molecule type" value="Genomic_DNA"/>
</dbReference>
<comment type="caution">
    <text evidence="4">The sequence shown here is derived from an EMBL/GenBank/DDBJ whole genome shotgun (WGS) entry which is preliminary data.</text>
</comment>
<proteinExistence type="inferred from homology"/>
<dbReference type="Pfam" id="PF00011">
    <property type="entry name" value="HSP20"/>
    <property type="match status" value="1"/>
</dbReference>
<evidence type="ECO:0000256" key="1">
    <source>
        <dbReference type="PROSITE-ProRule" id="PRU00285"/>
    </source>
</evidence>
<reference evidence="5" key="2">
    <citation type="submission" date="2016-02" db="EMBL/GenBank/DDBJ databases">
        <title>Draft genome sequence of five rapidly growing Mycobacterium species.</title>
        <authorList>
            <person name="Katahira K."/>
            <person name="Gotou Y."/>
            <person name="Iida K."/>
            <person name="Ogura Y."/>
            <person name="Hayashi T."/>
        </authorList>
    </citation>
    <scope>NUCLEOTIDE SEQUENCE [LARGE SCALE GENOMIC DNA]</scope>
    <source>
        <strain evidence="5">JCM15654</strain>
    </source>
</reference>
<evidence type="ECO:0000256" key="2">
    <source>
        <dbReference type="RuleBase" id="RU003616"/>
    </source>
</evidence>